<evidence type="ECO:0000259" key="13">
    <source>
        <dbReference type="Pfam" id="PF23259"/>
    </source>
</evidence>
<evidence type="ECO:0000313" key="14">
    <source>
        <dbReference type="EMBL" id="KAK7276441.1"/>
    </source>
</evidence>
<feature type="transmembrane region" description="Helical" evidence="10">
    <location>
        <begin position="413"/>
        <end position="431"/>
    </location>
</feature>
<evidence type="ECO:0000256" key="7">
    <source>
        <dbReference type="ARBA" id="ARBA00023065"/>
    </source>
</evidence>
<feature type="domain" description="Cation/H(+) antiporter C-terminal" evidence="13">
    <location>
        <begin position="632"/>
        <end position="771"/>
    </location>
</feature>
<feature type="domain" description="Cation/H(+) antiporter central" evidence="12">
    <location>
        <begin position="492"/>
        <end position="622"/>
    </location>
</feature>
<keyword evidence="3" id="KW-0633">Potassium transport</keyword>
<feature type="transmembrane region" description="Helical" evidence="10">
    <location>
        <begin position="277"/>
        <end position="301"/>
    </location>
</feature>
<feature type="transmembrane region" description="Helical" evidence="10">
    <location>
        <begin position="131"/>
        <end position="154"/>
    </location>
</feature>
<feature type="transmembrane region" description="Helical" evidence="10">
    <location>
        <begin position="199"/>
        <end position="223"/>
    </location>
</feature>
<feature type="transmembrane region" description="Helical" evidence="10">
    <location>
        <begin position="321"/>
        <end position="342"/>
    </location>
</feature>
<gene>
    <name evidence="14" type="ORF">RIF29_17580</name>
</gene>
<dbReference type="InterPro" id="IPR038770">
    <property type="entry name" value="Na+/solute_symporter_sf"/>
</dbReference>
<dbReference type="Gene3D" id="1.20.1530.20">
    <property type="match status" value="1"/>
</dbReference>
<dbReference type="PANTHER" id="PTHR32468:SF35">
    <property type="entry name" value="CATION_H+ EXCHANGER DOMAIN-CONTAINING PROTEIN"/>
    <property type="match status" value="1"/>
</dbReference>
<feature type="transmembrane region" description="Helical" evidence="10">
    <location>
        <begin position="382"/>
        <end position="401"/>
    </location>
</feature>
<evidence type="ECO:0000256" key="4">
    <source>
        <dbReference type="ARBA" id="ARBA00022692"/>
    </source>
</evidence>
<dbReference type="GO" id="GO:0015297">
    <property type="term" value="F:antiporter activity"/>
    <property type="evidence" value="ECO:0007669"/>
    <property type="project" value="InterPro"/>
</dbReference>
<evidence type="ECO:0000256" key="2">
    <source>
        <dbReference type="ARBA" id="ARBA00022448"/>
    </source>
</evidence>
<evidence type="ECO:0000313" key="15">
    <source>
        <dbReference type="Proteomes" id="UP001372338"/>
    </source>
</evidence>
<dbReference type="GO" id="GO:0012505">
    <property type="term" value="C:endomembrane system"/>
    <property type="evidence" value="ECO:0007669"/>
    <property type="project" value="TreeGrafter"/>
</dbReference>
<evidence type="ECO:0000259" key="12">
    <source>
        <dbReference type="Pfam" id="PF23256"/>
    </source>
</evidence>
<keyword evidence="8 10" id="KW-0472">Membrane</keyword>
<comment type="subcellular location">
    <subcellularLocation>
        <location evidence="1">Membrane</location>
        <topology evidence="1">Multi-pass membrane protein</topology>
    </subcellularLocation>
</comment>
<name>A0AAN9FJK7_CROPI</name>
<dbReference type="GO" id="GO:0006813">
    <property type="term" value="P:potassium ion transport"/>
    <property type="evidence" value="ECO:0007669"/>
    <property type="project" value="UniProtKB-KW"/>
</dbReference>
<evidence type="ECO:0000259" key="11">
    <source>
        <dbReference type="Pfam" id="PF00999"/>
    </source>
</evidence>
<evidence type="ECO:0000256" key="10">
    <source>
        <dbReference type="SAM" id="Phobius"/>
    </source>
</evidence>
<feature type="transmembrane region" description="Helical" evidence="10">
    <location>
        <begin position="102"/>
        <end position="119"/>
    </location>
</feature>
<feature type="domain" description="Cation/H+ exchanger transmembrane" evidence="11">
    <location>
        <begin position="53"/>
        <end position="431"/>
    </location>
</feature>
<sequence>MNNFPLGNETLVECIDPHSHHLHHDIWHLGNPLQNHSALFLLQWSLIGIVSKCIDLCLKPLGQCSIVSQILGGVIFGPSILGQKKELSDSLFPEDGSVMTDTIAAFGIMYFFFIAGVKMDPFTLMRTERKGITIGLSVFISTSVISSTLAFIMAKYVPMDKSLAKCLPLIATSQSVTAFVVITIFLRELKILNTDLGRLAMSVALFADVIGFVFHANLIPLMMHIKAGHHPIKRLIGQLLSTATLFVAIIFGVRPLIKRILRHSTKPINDTFISSILVSVLIIGLITEYIGLNYVAGPLLLGLAMPEGPPLGTALMRKMETLSFGFFYPSYLAATGLHINIFEVNMKSLWIVCIIVVSAALVKICAVLTTGYYHNVAMKKCFVMGLVINARGIVEISLFNVWKAKKLVTDQEFSLAVLSIVVVNAILTPLIKCIYDPSRQYYYSMNRSSMQHSKRESELRIMVCIHKDDNIPAIMNLLEASCGSEENTNQIIALALVELSGRSRPILLTHQPHETANPFSAKSTQIHNALWQYVYQHRGYTKIQSFTSISNYDTMHDDVCQIALDKSANILIMPFHKHWEIDGSVGIINRAIQRVNVKVLEKSPCSVGILIDRGGFGSSLISVSSDRPVYHVVMFFIGGADDAEALAYCSRMCLHQHVKVKIIWFLEFGSENSVDRKRDGDLINGYRRANRGNKRFGIIEEVIRDGEEMLSIMRKMKDNFELVMVGRDHSESGLLEGLEDWSECKELGVVGDMLASQDFETKASVLVVQQQRLARKLVKHKKVSSMPNPSVHEFPFDDADDLQIPRSESWTV</sequence>
<dbReference type="InterPro" id="IPR057291">
    <property type="entry name" value="CHX17_2nd"/>
</dbReference>
<dbReference type="EMBL" id="JAYWIO010000003">
    <property type="protein sequence ID" value="KAK7276441.1"/>
    <property type="molecule type" value="Genomic_DNA"/>
</dbReference>
<dbReference type="GO" id="GO:0006885">
    <property type="term" value="P:regulation of pH"/>
    <property type="evidence" value="ECO:0007669"/>
    <property type="project" value="TreeGrafter"/>
</dbReference>
<evidence type="ECO:0008006" key="16">
    <source>
        <dbReference type="Google" id="ProtNLM"/>
    </source>
</evidence>
<feature type="transmembrane region" description="Helical" evidence="10">
    <location>
        <begin position="166"/>
        <end position="187"/>
    </location>
</feature>
<feature type="transmembrane region" description="Helical" evidence="10">
    <location>
        <begin position="349"/>
        <end position="370"/>
    </location>
</feature>
<dbReference type="AlphaFoldDB" id="A0AAN9FJK7"/>
<dbReference type="Pfam" id="PF23259">
    <property type="entry name" value="CHX17_C"/>
    <property type="match status" value="1"/>
</dbReference>
<evidence type="ECO:0000256" key="9">
    <source>
        <dbReference type="ARBA" id="ARBA00038341"/>
    </source>
</evidence>
<dbReference type="InterPro" id="IPR050794">
    <property type="entry name" value="CPA2_transporter"/>
</dbReference>
<protein>
    <recommendedName>
        <fullName evidence="16">Cation/H+ exchanger domain-containing protein</fullName>
    </recommendedName>
</protein>
<accession>A0AAN9FJK7</accession>
<keyword evidence="2" id="KW-0813">Transport</keyword>
<dbReference type="GO" id="GO:0016020">
    <property type="term" value="C:membrane"/>
    <property type="evidence" value="ECO:0007669"/>
    <property type="project" value="UniProtKB-SubCell"/>
</dbReference>
<evidence type="ECO:0000256" key="5">
    <source>
        <dbReference type="ARBA" id="ARBA00022958"/>
    </source>
</evidence>
<dbReference type="Proteomes" id="UP001372338">
    <property type="component" value="Unassembled WGS sequence"/>
</dbReference>
<organism evidence="14 15">
    <name type="scientific">Crotalaria pallida</name>
    <name type="common">Smooth rattlebox</name>
    <name type="synonym">Crotalaria striata</name>
    <dbReference type="NCBI Taxonomy" id="3830"/>
    <lineage>
        <taxon>Eukaryota</taxon>
        <taxon>Viridiplantae</taxon>
        <taxon>Streptophyta</taxon>
        <taxon>Embryophyta</taxon>
        <taxon>Tracheophyta</taxon>
        <taxon>Spermatophyta</taxon>
        <taxon>Magnoliopsida</taxon>
        <taxon>eudicotyledons</taxon>
        <taxon>Gunneridae</taxon>
        <taxon>Pentapetalae</taxon>
        <taxon>rosids</taxon>
        <taxon>fabids</taxon>
        <taxon>Fabales</taxon>
        <taxon>Fabaceae</taxon>
        <taxon>Papilionoideae</taxon>
        <taxon>50 kb inversion clade</taxon>
        <taxon>genistoids sensu lato</taxon>
        <taxon>core genistoids</taxon>
        <taxon>Crotalarieae</taxon>
        <taxon>Crotalaria</taxon>
    </lineage>
</organism>
<evidence type="ECO:0000256" key="6">
    <source>
        <dbReference type="ARBA" id="ARBA00022989"/>
    </source>
</evidence>
<feature type="transmembrane region" description="Helical" evidence="10">
    <location>
        <begin position="235"/>
        <end position="257"/>
    </location>
</feature>
<dbReference type="Pfam" id="PF23256">
    <property type="entry name" value="CHX17_2nd"/>
    <property type="match status" value="1"/>
</dbReference>
<evidence type="ECO:0000256" key="3">
    <source>
        <dbReference type="ARBA" id="ARBA00022538"/>
    </source>
</evidence>
<proteinExistence type="inferred from homology"/>
<keyword evidence="4 10" id="KW-0812">Transmembrane</keyword>
<evidence type="ECO:0000256" key="8">
    <source>
        <dbReference type="ARBA" id="ARBA00023136"/>
    </source>
</evidence>
<comment type="caution">
    <text evidence="14">The sequence shown here is derived from an EMBL/GenBank/DDBJ whole genome shotgun (WGS) entry which is preliminary data.</text>
</comment>
<dbReference type="InterPro" id="IPR057290">
    <property type="entry name" value="CHX17_C"/>
</dbReference>
<keyword evidence="5" id="KW-0630">Potassium</keyword>
<dbReference type="GO" id="GO:1902600">
    <property type="term" value="P:proton transmembrane transport"/>
    <property type="evidence" value="ECO:0007669"/>
    <property type="project" value="InterPro"/>
</dbReference>
<keyword evidence="6 10" id="KW-1133">Transmembrane helix</keyword>
<keyword evidence="7" id="KW-0406">Ion transport</keyword>
<dbReference type="PANTHER" id="PTHR32468">
    <property type="entry name" value="CATION/H + ANTIPORTER"/>
    <property type="match status" value="1"/>
</dbReference>
<evidence type="ECO:0000256" key="1">
    <source>
        <dbReference type="ARBA" id="ARBA00004141"/>
    </source>
</evidence>
<dbReference type="Pfam" id="PF00999">
    <property type="entry name" value="Na_H_Exchanger"/>
    <property type="match status" value="1"/>
</dbReference>
<keyword evidence="15" id="KW-1185">Reference proteome</keyword>
<dbReference type="InterPro" id="IPR006153">
    <property type="entry name" value="Cation/H_exchanger_TM"/>
</dbReference>
<reference evidence="14 15" key="1">
    <citation type="submission" date="2024-01" db="EMBL/GenBank/DDBJ databases">
        <title>The genomes of 5 underutilized Papilionoideae crops provide insights into root nodulation and disease resistanc.</title>
        <authorList>
            <person name="Yuan L."/>
        </authorList>
    </citation>
    <scope>NUCLEOTIDE SEQUENCE [LARGE SCALE GENOMIC DNA]</scope>
    <source>
        <strain evidence="14">ZHUSHIDOU_FW_LH</strain>
        <tissue evidence="14">Leaf</tissue>
    </source>
</reference>
<comment type="similarity">
    <text evidence="9">Belongs to the monovalent cation:proton antiporter 2 (CPA2) transporter (TC 2.A.37) family. CHX (TC 2.A.37.4) subfamily.</text>
</comment>